<feature type="region of interest" description="Disordered" evidence="1">
    <location>
        <begin position="164"/>
        <end position="188"/>
    </location>
</feature>
<proteinExistence type="predicted"/>
<dbReference type="EMBL" id="PQIB02000005">
    <property type="protein sequence ID" value="RLN18494.1"/>
    <property type="molecule type" value="Genomic_DNA"/>
</dbReference>
<dbReference type="AlphaFoldDB" id="A0A3L6SD74"/>
<evidence type="ECO:0000313" key="2">
    <source>
        <dbReference type="EMBL" id="RLN18494.1"/>
    </source>
</evidence>
<dbReference type="OrthoDB" id="696629at2759"/>
<evidence type="ECO:0008006" key="4">
    <source>
        <dbReference type="Google" id="ProtNLM"/>
    </source>
</evidence>
<comment type="caution">
    <text evidence="2">The sequence shown here is derived from an EMBL/GenBank/DDBJ whole genome shotgun (WGS) entry which is preliminary data.</text>
</comment>
<sequence length="503" mass="52720">MMIPSTAGGESIQPTANQAESHPALRLSSQGWAKTPNTKKASSVAGRSHAAATRDPVLLSALHAAISSDAPKHAMRSCSASHLLPRQAEPNCQVNKDGKLSDSNPICGLLEEASKSAGREPAPVSDSSTAANPFCGHVAIPPHATPHSASSARQCNPIGMLSRNGGARRSASDWNTAATYKPPSRIPDLTTSIRPQFADLALTLPLTPPPRSRSRIRRLADLALAYAAAAAAAIAGQSPLRRWKPFFAAFGLVDAAIEGAGPALCRDELRSARGDVVELLCGVPGGGGAEELCVMLDGFMAESLVTLQAVPAEAVPRMLASSADLARAVGSLRCHQSARISGLAREIIRGWSAAVHEDIARTSAAMKKLDDLCRVKASDASPPLPSMTKPIAGSHDLRTEKTEAATTIPKSLTKTTPPSEEKMEATKRKLREGYRQAPAEDPCDRGAQDAGAEAAEDAPDPSRAEPGEMRELHGCEALSGLIVREGLSSVGDRIKCLCVIRDV</sequence>
<name>A0A3L6SD74_PANMI</name>
<protein>
    <recommendedName>
        <fullName evidence="4">TFIIS N-terminal domain-containing protein</fullName>
    </recommendedName>
</protein>
<feature type="compositionally biased region" description="Basic and acidic residues" evidence="1">
    <location>
        <begin position="419"/>
        <end position="434"/>
    </location>
</feature>
<evidence type="ECO:0000313" key="3">
    <source>
        <dbReference type="Proteomes" id="UP000275267"/>
    </source>
</evidence>
<feature type="compositionally biased region" description="Polar residues" evidence="1">
    <location>
        <begin position="27"/>
        <end position="41"/>
    </location>
</feature>
<accession>A0A3L6SD74</accession>
<feature type="compositionally biased region" description="Polar residues" evidence="1">
    <location>
        <begin position="404"/>
        <end position="418"/>
    </location>
</feature>
<keyword evidence="3" id="KW-1185">Reference proteome</keyword>
<reference evidence="3" key="1">
    <citation type="journal article" date="2019" name="Nat. Commun.">
        <title>The genome of broomcorn millet.</title>
        <authorList>
            <person name="Zou C."/>
            <person name="Miki D."/>
            <person name="Li D."/>
            <person name="Tang Q."/>
            <person name="Xiao L."/>
            <person name="Rajput S."/>
            <person name="Deng P."/>
            <person name="Jia W."/>
            <person name="Huang R."/>
            <person name="Zhang M."/>
            <person name="Sun Y."/>
            <person name="Hu J."/>
            <person name="Fu X."/>
            <person name="Schnable P.S."/>
            <person name="Li F."/>
            <person name="Zhang H."/>
            <person name="Feng B."/>
            <person name="Zhu X."/>
            <person name="Liu R."/>
            <person name="Schnable J.C."/>
            <person name="Zhu J.-K."/>
            <person name="Zhang H."/>
        </authorList>
    </citation>
    <scope>NUCLEOTIDE SEQUENCE [LARGE SCALE GENOMIC DNA]</scope>
</reference>
<dbReference type="STRING" id="4540.A0A3L6SD74"/>
<feature type="region of interest" description="Disordered" evidence="1">
    <location>
        <begin position="378"/>
        <end position="467"/>
    </location>
</feature>
<gene>
    <name evidence="2" type="ORF">C2845_PM02G21860</name>
</gene>
<feature type="region of interest" description="Disordered" evidence="1">
    <location>
        <begin position="1"/>
        <end position="49"/>
    </location>
</feature>
<dbReference type="PANTHER" id="PTHR47853:SF1">
    <property type="entry name" value="EXPRESSED PROTEIN"/>
    <property type="match status" value="1"/>
</dbReference>
<dbReference type="PANTHER" id="PTHR47853">
    <property type="entry name" value="EXPRESSED PROTEIN"/>
    <property type="match status" value="1"/>
</dbReference>
<evidence type="ECO:0000256" key="1">
    <source>
        <dbReference type="SAM" id="MobiDB-lite"/>
    </source>
</evidence>
<organism evidence="2 3">
    <name type="scientific">Panicum miliaceum</name>
    <name type="common">Proso millet</name>
    <name type="synonym">Broomcorn millet</name>
    <dbReference type="NCBI Taxonomy" id="4540"/>
    <lineage>
        <taxon>Eukaryota</taxon>
        <taxon>Viridiplantae</taxon>
        <taxon>Streptophyta</taxon>
        <taxon>Embryophyta</taxon>
        <taxon>Tracheophyta</taxon>
        <taxon>Spermatophyta</taxon>
        <taxon>Magnoliopsida</taxon>
        <taxon>Liliopsida</taxon>
        <taxon>Poales</taxon>
        <taxon>Poaceae</taxon>
        <taxon>PACMAD clade</taxon>
        <taxon>Panicoideae</taxon>
        <taxon>Panicodae</taxon>
        <taxon>Paniceae</taxon>
        <taxon>Panicinae</taxon>
        <taxon>Panicum</taxon>
        <taxon>Panicum sect. Panicum</taxon>
    </lineage>
</organism>
<dbReference type="Proteomes" id="UP000275267">
    <property type="component" value="Unassembled WGS sequence"/>
</dbReference>